<dbReference type="PROSITE" id="PS50009">
    <property type="entry name" value="RASGEF_CAT"/>
    <property type="match status" value="1"/>
</dbReference>
<evidence type="ECO:0000256" key="2">
    <source>
        <dbReference type="PROSITE-ProRule" id="PRU00168"/>
    </source>
</evidence>
<dbReference type="PANTHER" id="PTHR23113:SF175">
    <property type="entry name" value="RAP GUANINE NUCLEOTIDE EXCHANGE FACTOR 4"/>
    <property type="match status" value="1"/>
</dbReference>
<dbReference type="SMART" id="SM00100">
    <property type="entry name" value="cNMP"/>
    <property type="match status" value="2"/>
</dbReference>
<feature type="domain" description="N-terminal Ras-GEF" evidence="6">
    <location>
        <begin position="429"/>
        <end position="567"/>
    </location>
</feature>
<keyword evidence="1 2" id="KW-0344">Guanine-nucleotide releasing factor</keyword>
<feature type="domain" description="Cyclic nucleotide-binding" evidence="4">
    <location>
        <begin position="43"/>
        <end position="90"/>
    </location>
</feature>
<dbReference type="Proteomes" id="UP001652662">
    <property type="component" value="Chromosome 17"/>
</dbReference>
<evidence type="ECO:0000313" key="7">
    <source>
        <dbReference type="Proteomes" id="UP001652662"/>
    </source>
</evidence>
<dbReference type="CDD" id="cd06224">
    <property type="entry name" value="REM"/>
    <property type="match status" value="1"/>
</dbReference>
<dbReference type="CDD" id="cd04437">
    <property type="entry name" value="DEP_Epac"/>
    <property type="match status" value="1"/>
</dbReference>
<dbReference type="SMART" id="SM00147">
    <property type="entry name" value="RasGEF"/>
    <property type="match status" value="1"/>
</dbReference>
<dbReference type="InterPro" id="IPR036388">
    <property type="entry name" value="WH-like_DNA-bd_sf"/>
</dbReference>
<dbReference type="CDD" id="cd00038">
    <property type="entry name" value="CAP_ED"/>
    <property type="match status" value="2"/>
</dbReference>
<dbReference type="PROSITE" id="PS00720">
    <property type="entry name" value="RASGEF"/>
    <property type="match status" value="1"/>
</dbReference>
<dbReference type="SMART" id="SM00049">
    <property type="entry name" value="DEP"/>
    <property type="match status" value="1"/>
</dbReference>
<name>A0ABM4L758_EQUPR</name>
<dbReference type="InterPro" id="IPR029071">
    <property type="entry name" value="Ubiquitin-like_domsf"/>
</dbReference>
<dbReference type="Gene3D" id="1.20.870.10">
    <property type="entry name" value="Son of sevenless (SoS) protein Chain: S domain 1"/>
    <property type="match status" value="1"/>
</dbReference>
<feature type="domain" description="Ras-GEF" evidence="3">
    <location>
        <begin position="705"/>
        <end position="931"/>
    </location>
</feature>
<dbReference type="Gene3D" id="1.10.840.10">
    <property type="entry name" value="Ras guanine-nucleotide exchange factors catalytic domain"/>
    <property type="match status" value="1"/>
</dbReference>
<dbReference type="SUPFAM" id="SSF48366">
    <property type="entry name" value="Ras GEF"/>
    <property type="match status" value="1"/>
</dbReference>
<dbReference type="InterPro" id="IPR000591">
    <property type="entry name" value="DEP_dom"/>
</dbReference>
<dbReference type="InterPro" id="IPR014710">
    <property type="entry name" value="RmlC-like_jellyroll"/>
</dbReference>
<feature type="domain" description="Cyclic nucleotide-binding" evidence="4">
    <location>
        <begin position="289"/>
        <end position="390"/>
    </location>
</feature>
<dbReference type="CDD" id="cd00155">
    <property type="entry name" value="RasGEF"/>
    <property type="match status" value="1"/>
</dbReference>
<dbReference type="Pfam" id="PF00618">
    <property type="entry name" value="RasGEF_N"/>
    <property type="match status" value="1"/>
</dbReference>
<dbReference type="GeneID" id="103559592"/>
<sequence length="1030" mass="117176">MVAAHAAHSSSSAEWIACLDKRPLERSSEDVDIIFTRLKEVKAFEKFHPNLLHQICLCGYYENLEKGITLFRQGDIGTNWYAVLAGSLDVKVSETSSHQKYRQYMAGLLAPPYGVMETGSNNDRIPDKENVPSEKILRAGKILRNAILSRAPHMIRDRKYHLKTYRQCCVGTELVDWMLQQTPCAHSRTQAVGMWQVLVEDGVLTHVDQEHHFQDKYLFYRFLDDEHEDAPLPTEEEKKECDEELQDTMLLLSQMGPDAHMRMILRKPPGQRTVDDLEIIYEELLHIKALSHLSTTVKRELAGVLIFESHAKGGTVLFNQGEEGTSWYIILKGSVNVVIYGKGVVCTLHEGDDFGKLALVNDAPRAASIVLREDNCHFLRVDKEDFNRILRDVEANTVRLKEHDQDVLVLEKVPAGNRASNQGNSQPQQKYTVMSGTPEKILEHFLETIRLEPALNEATDSVLNDFVMMHCVFMPNIQLCPALVAHYHAQPSQGTEQEKMDYALNNKRRVIRLVLQWAAMYGDVLQEDDVAMAFLEEFYVSVSDDARMIAALKEQLPELEKIVKQISEDAKAPQKKHKVLLQQFNTGDERAQKRQPIRGSDEVLFKVYCMDHTYTTIRVPVAASVKEVISAVADKLGSGEGLIIVKMSSGGEKVVLKPNDVSVFTTLTINGRLFACPREQFDSLTPLPEQEGPTVGTVGTFELMSSKDLAYQMTIYDWELFNCVHELELIYHTFGRHNFKKTTANLDLFLRRFNEIQFWVVTEICLCPQPSKRVQLLKKFIKIAAHCKEYKNLNSFFAIVMGLSNVAVSRLALTWEKLPSKFKKFYAEFESLMDPSRNHRAYRLTVAKLDPPLIPFMPLLIKDMTFTHEGNKTFIDNLVNFEKMLVGMSPGECQTSCSNLRRITPFGFGNELIAEPSLVKKCSSCWALGSRVLSFLGKAHESSLFKDTLYKSANIFSAVFLSTPCLHQGQRMIANTARTVRYCRSQPFNPDAAQANKNHQDVRSYVRQLNVIDNQRTLSQMSHRLEPRRP</sequence>
<dbReference type="InterPro" id="IPR000651">
    <property type="entry name" value="Ras-like_Gua-exchang_fac_N"/>
</dbReference>
<dbReference type="PROSITE" id="PS50186">
    <property type="entry name" value="DEP"/>
    <property type="match status" value="1"/>
</dbReference>
<dbReference type="InterPro" id="IPR001895">
    <property type="entry name" value="RASGEF_cat_dom"/>
</dbReference>
<proteinExistence type="predicted"/>
<dbReference type="SUPFAM" id="SSF46785">
    <property type="entry name" value="Winged helix' DNA-binding domain"/>
    <property type="match status" value="1"/>
</dbReference>
<dbReference type="SUPFAM" id="SSF51206">
    <property type="entry name" value="cAMP-binding domain-like"/>
    <property type="match status" value="2"/>
</dbReference>
<dbReference type="Pfam" id="PF00027">
    <property type="entry name" value="cNMP_binding"/>
    <property type="match status" value="1"/>
</dbReference>
<dbReference type="Gene3D" id="3.10.20.90">
    <property type="entry name" value="Phosphatidylinositol 3-kinase Catalytic Subunit, Chain A, domain 1"/>
    <property type="match status" value="1"/>
</dbReference>
<evidence type="ECO:0000259" key="5">
    <source>
        <dbReference type="PROSITE" id="PS50186"/>
    </source>
</evidence>
<dbReference type="InterPro" id="IPR018490">
    <property type="entry name" value="cNMP-bd_dom_sf"/>
</dbReference>
<dbReference type="InterPro" id="IPR036964">
    <property type="entry name" value="RASGEF_cat_dom_sf"/>
</dbReference>
<evidence type="ECO:0000256" key="1">
    <source>
        <dbReference type="ARBA" id="ARBA00022658"/>
    </source>
</evidence>
<dbReference type="PROSITE" id="PS50042">
    <property type="entry name" value="CNMP_BINDING_3"/>
    <property type="match status" value="2"/>
</dbReference>
<organism evidence="7 8">
    <name type="scientific">Equus przewalskii</name>
    <name type="common">Przewalski's horse</name>
    <name type="synonym">Equus caballus przewalskii</name>
    <dbReference type="NCBI Taxonomy" id="9798"/>
    <lineage>
        <taxon>Eukaryota</taxon>
        <taxon>Metazoa</taxon>
        <taxon>Chordata</taxon>
        <taxon>Craniata</taxon>
        <taxon>Vertebrata</taxon>
        <taxon>Euteleostomi</taxon>
        <taxon>Mammalia</taxon>
        <taxon>Eutheria</taxon>
        <taxon>Laurasiatheria</taxon>
        <taxon>Perissodactyla</taxon>
        <taxon>Equidae</taxon>
        <taxon>Equus</taxon>
    </lineage>
</organism>
<dbReference type="InterPro" id="IPR008937">
    <property type="entry name" value="Ras-like_GEF"/>
</dbReference>
<dbReference type="Gene3D" id="1.10.10.10">
    <property type="entry name" value="Winged helix-like DNA-binding domain superfamily/Winged helix DNA-binding domain"/>
    <property type="match status" value="1"/>
</dbReference>
<accession>A0ABM4L758</accession>
<dbReference type="SMART" id="SM00229">
    <property type="entry name" value="RasGEFN"/>
    <property type="match status" value="1"/>
</dbReference>
<evidence type="ECO:0000313" key="8">
    <source>
        <dbReference type="RefSeq" id="XP_070436280.1"/>
    </source>
</evidence>
<dbReference type="RefSeq" id="XP_070436280.1">
    <property type="nucleotide sequence ID" value="XM_070580179.1"/>
</dbReference>
<dbReference type="Gene3D" id="2.60.120.10">
    <property type="entry name" value="Jelly Rolls"/>
    <property type="match status" value="2"/>
</dbReference>
<evidence type="ECO:0000259" key="4">
    <source>
        <dbReference type="PROSITE" id="PS50042"/>
    </source>
</evidence>
<dbReference type="InterPro" id="IPR036390">
    <property type="entry name" value="WH_DNA-bd_sf"/>
</dbReference>
<keyword evidence="7" id="KW-1185">Reference proteome</keyword>
<dbReference type="PRINTS" id="PR00103">
    <property type="entry name" value="CAMPKINASE"/>
</dbReference>
<dbReference type="InterPro" id="IPR019804">
    <property type="entry name" value="Ras_G-nucl-exch_fac_CS"/>
</dbReference>
<dbReference type="PANTHER" id="PTHR23113">
    <property type="entry name" value="GUANINE NUCLEOTIDE EXCHANGE FACTOR"/>
    <property type="match status" value="1"/>
</dbReference>
<dbReference type="InterPro" id="IPR000595">
    <property type="entry name" value="cNMP-bd_dom"/>
</dbReference>
<dbReference type="Pfam" id="PF00617">
    <property type="entry name" value="RasGEF"/>
    <property type="match status" value="1"/>
</dbReference>
<feature type="domain" description="DEP" evidence="5">
    <location>
        <begin position="149"/>
        <end position="224"/>
    </location>
</feature>
<dbReference type="Pfam" id="PF00610">
    <property type="entry name" value="DEP"/>
    <property type="match status" value="1"/>
</dbReference>
<dbReference type="SUPFAM" id="SSF54236">
    <property type="entry name" value="Ubiquitin-like"/>
    <property type="match status" value="1"/>
</dbReference>
<evidence type="ECO:0000259" key="6">
    <source>
        <dbReference type="PROSITE" id="PS50212"/>
    </source>
</evidence>
<dbReference type="PROSITE" id="PS50212">
    <property type="entry name" value="RASGEF_NTER"/>
    <property type="match status" value="1"/>
</dbReference>
<gene>
    <name evidence="8" type="primary">RAPGEF4</name>
</gene>
<dbReference type="InterPro" id="IPR023578">
    <property type="entry name" value="Ras_GEF_dom_sf"/>
</dbReference>
<protein>
    <submittedName>
        <fullName evidence="8">Rap guanine nucleotide exchange factor 4 isoform X3</fullName>
    </submittedName>
</protein>
<dbReference type="Gene3D" id="1.10.8.1240">
    <property type="match status" value="1"/>
</dbReference>
<evidence type="ECO:0000259" key="3">
    <source>
        <dbReference type="PROSITE" id="PS50009"/>
    </source>
</evidence>
<reference evidence="8" key="1">
    <citation type="submission" date="2025-08" db="UniProtKB">
        <authorList>
            <consortium name="RefSeq"/>
        </authorList>
    </citation>
    <scope>IDENTIFICATION</scope>
    <source>
        <tissue evidence="8">Blood</tissue>
    </source>
</reference>